<dbReference type="PANTHER" id="PTHR38030:SF2">
    <property type="entry name" value="PROTOPORPHYRINOGEN IX DEHYDROGENASE [QUINONE]"/>
    <property type="match status" value="1"/>
</dbReference>
<feature type="domain" description="Flavodoxin-like" evidence="2">
    <location>
        <begin position="4"/>
        <end position="150"/>
    </location>
</feature>
<feature type="region of interest" description="Disordered" evidence="1">
    <location>
        <begin position="125"/>
        <end position="157"/>
    </location>
</feature>
<organism evidence="3 4">
    <name type="scientific">Thiovibrio frasassiensis</name>
    <dbReference type="NCBI Taxonomy" id="2984131"/>
    <lineage>
        <taxon>Bacteria</taxon>
        <taxon>Pseudomonadati</taxon>
        <taxon>Thermodesulfobacteriota</taxon>
        <taxon>Desulfobulbia</taxon>
        <taxon>Desulfobulbales</taxon>
        <taxon>Thiovibrionaceae</taxon>
        <taxon>Thiovibrio</taxon>
    </lineage>
</organism>
<keyword evidence="4" id="KW-1185">Reference proteome</keyword>
<dbReference type="GO" id="GO:0006783">
    <property type="term" value="P:heme biosynthetic process"/>
    <property type="evidence" value="ECO:0007669"/>
    <property type="project" value="TreeGrafter"/>
</dbReference>
<dbReference type="EMBL" id="JAPHEH010000001">
    <property type="protein sequence ID" value="MDG4474979.1"/>
    <property type="molecule type" value="Genomic_DNA"/>
</dbReference>
<dbReference type="AlphaFoldDB" id="A0A9X4MHK9"/>
<evidence type="ECO:0000313" key="3">
    <source>
        <dbReference type="EMBL" id="MDG4474979.1"/>
    </source>
</evidence>
<proteinExistence type="predicted"/>
<dbReference type="SUPFAM" id="SSF52218">
    <property type="entry name" value="Flavoproteins"/>
    <property type="match status" value="1"/>
</dbReference>
<dbReference type="InterPro" id="IPR029039">
    <property type="entry name" value="Flavoprotein-like_sf"/>
</dbReference>
<dbReference type="InterPro" id="IPR052200">
    <property type="entry name" value="Protoporphyrinogen_IX_DH"/>
</dbReference>
<dbReference type="RefSeq" id="WP_307631955.1">
    <property type="nucleotide sequence ID" value="NZ_JAPHEH010000001.1"/>
</dbReference>
<name>A0A9X4MHK9_9BACT</name>
<sequence length="157" mass="16172">MKALVVYSSQTNNTKKLAEAAAAELNAEIVSVGAAGDISGYDHIVVGFWLKGGGPDPATQEFLPKLSGKKVFLFATHGGAVDSSHVKNGMSKARELAAGATVTGSFSCPGEVSVKVQAAVAEKNPKAPWLHDAPAAAGHPDENDLTALRKGLQDSFS</sequence>
<accession>A0A9X4MHK9</accession>
<dbReference type="GO" id="GO:0070819">
    <property type="term" value="F:menaquinone-dependent protoporphyrinogen oxidase activity"/>
    <property type="evidence" value="ECO:0007669"/>
    <property type="project" value="TreeGrafter"/>
</dbReference>
<dbReference type="Proteomes" id="UP001154240">
    <property type="component" value="Unassembled WGS sequence"/>
</dbReference>
<protein>
    <submittedName>
        <fullName evidence="3">Flavodoxin family protein</fullName>
    </submittedName>
</protein>
<comment type="caution">
    <text evidence="3">The sequence shown here is derived from an EMBL/GenBank/DDBJ whole genome shotgun (WGS) entry which is preliminary data.</text>
</comment>
<dbReference type="GO" id="GO:0010181">
    <property type="term" value="F:FMN binding"/>
    <property type="evidence" value="ECO:0007669"/>
    <property type="project" value="InterPro"/>
</dbReference>
<dbReference type="PANTHER" id="PTHR38030">
    <property type="entry name" value="PROTOPORPHYRINOGEN IX DEHYDROGENASE [MENAQUINONE]"/>
    <property type="match status" value="1"/>
</dbReference>
<evidence type="ECO:0000256" key="1">
    <source>
        <dbReference type="SAM" id="MobiDB-lite"/>
    </source>
</evidence>
<dbReference type="InterPro" id="IPR008254">
    <property type="entry name" value="Flavodoxin/NO_synth"/>
</dbReference>
<reference evidence="3" key="2">
    <citation type="submission" date="2022-10" db="EMBL/GenBank/DDBJ databases">
        <authorList>
            <person name="Aronson H.S."/>
        </authorList>
    </citation>
    <scope>NUCLEOTIDE SEQUENCE</scope>
    <source>
        <strain evidence="3">RS19-109</strain>
    </source>
</reference>
<dbReference type="Gene3D" id="3.40.50.360">
    <property type="match status" value="2"/>
</dbReference>
<reference evidence="3" key="1">
    <citation type="journal article" date="2022" name="bioRxiv">
        <title>Thiovibrio frasassiensisgen. nov., sp. nov., an autotrophic, elemental sulfur disproportionating bacterium isolated from sulfidic karst sediment, and proposal of Thiovibrionaceae fam. nov.</title>
        <authorList>
            <person name="Aronson H."/>
            <person name="Thomas C."/>
            <person name="Bhattacharyya M."/>
            <person name="Eckstein S."/>
            <person name="Jensen S."/>
            <person name="Barco R."/>
            <person name="Macalady J."/>
            <person name="Amend J."/>
        </authorList>
    </citation>
    <scope>NUCLEOTIDE SEQUENCE</scope>
    <source>
        <strain evidence="3">RS19-109</strain>
    </source>
</reference>
<gene>
    <name evidence="3" type="ORF">OLX77_02235</name>
</gene>
<dbReference type="Pfam" id="PF12641">
    <property type="entry name" value="Flavodoxin_3"/>
    <property type="match status" value="1"/>
</dbReference>
<evidence type="ECO:0000313" key="4">
    <source>
        <dbReference type="Proteomes" id="UP001154240"/>
    </source>
</evidence>
<evidence type="ECO:0000259" key="2">
    <source>
        <dbReference type="Pfam" id="PF12641"/>
    </source>
</evidence>